<feature type="transmembrane region" description="Helical" evidence="5">
    <location>
        <begin position="24"/>
        <end position="45"/>
    </location>
</feature>
<dbReference type="GO" id="GO:0009251">
    <property type="term" value="P:glucan catabolic process"/>
    <property type="evidence" value="ECO:0007669"/>
    <property type="project" value="TreeGrafter"/>
</dbReference>
<evidence type="ECO:0000313" key="8">
    <source>
        <dbReference type="Proteomes" id="UP001147746"/>
    </source>
</evidence>
<evidence type="ECO:0000256" key="4">
    <source>
        <dbReference type="ARBA" id="ARBA00023288"/>
    </source>
</evidence>
<dbReference type="EMBL" id="JAPZBO010000005">
    <property type="protein sequence ID" value="KAJ5315863.1"/>
    <property type="molecule type" value="Genomic_DNA"/>
</dbReference>
<keyword evidence="2" id="KW-1003">Cell membrane</keyword>
<reference evidence="7" key="1">
    <citation type="submission" date="2022-12" db="EMBL/GenBank/DDBJ databases">
        <authorList>
            <person name="Petersen C."/>
        </authorList>
    </citation>
    <scope>NUCLEOTIDE SEQUENCE</scope>
    <source>
        <strain evidence="7">IBT 21472</strain>
    </source>
</reference>
<dbReference type="PANTHER" id="PTHR10963:SF42">
    <property type="entry name" value="PUTATIVE (AFU_ORTHOLOGUE AFUA_5G02280)-RELATED"/>
    <property type="match status" value="1"/>
</dbReference>
<dbReference type="OrthoDB" id="192832at2759"/>
<dbReference type="Gene3D" id="2.60.120.200">
    <property type="match status" value="1"/>
</dbReference>
<evidence type="ECO:0000256" key="5">
    <source>
        <dbReference type="SAM" id="Phobius"/>
    </source>
</evidence>
<dbReference type="SUPFAM" id="SSF49899">
    <property type="entry name" value="Concanavalin A-like lectins/glucanases"/>
    <property type="match status" value="1"/>
</dbReference>
<keyword evidence="8" id="KW-1185">Reference proteome</keyword>
<dbReference type="CDD" id="cd02181">
    <property type="entry name" value="GH16_fungal_Lam16A_glucanase"/>
    <property type="match status" value="1"/>
</dbReference>
<proteinExistence type="predicted"/>
<evidence type="ECO:0000256" key="3">
    <source>
        <dbReference type="ARBA" id="ARBA00022622"/>
    </source>
</evidence>
<reference evidence="7" key="2">
    <citation type="journal article" date="2023" name="IMA Fungus">
        <title>Comparative genomic study of the Penicillium genus elucidates a diverse pangenome and 15 lateral gene transfer events.</title>
        <authorList>
            <person name="Petersen C."/>
            <person name="Sorensen T."/>
            <person name="Nielsen M.R."/>
            <person name="Sondergaard T.E."/>
            <person name="Sorensen J.L."/>
            <person name="Fitzpatrick D.A."/>
            <person name="Frisvad J.C."/>
            <person name="Nielsen K.L."/>
        </authorList>
    </citation>
    <scope>NUCLEOTIDE SEQUENCE</scope>
    <source>
        <strain evidence="7">IBT 21472</strain>
    </source>
</reference>
<protein>
    <recommendedName>
        <fullName evidence="6">GH16 domain-containing protein</fullName>
    </recommendedName>
</protein>
<gene>
    <name evidence="7" type="ORF">N7476_006170</name>
</gene>
<dbReference type="GO" id="GO:0004553">
    <property type="term" value="F:hydrolase activity, hydrolyzing O-glycosyl compounds"/>
    <property type="evidence" value="ECO:0007669"/>
    <property type="project" value="InterPro"/>
</dbReference>
<evidence type="ECO:0000256" key="1">
    <source>
        <dbReference type="ARBA" id="ARBA00004609"/>
    </source>
</evidence>
<dbReference type="InterPro" id="IPR050546">
    <property type="entry name" value="Glycosyl_Hydrlase_16"/>
</dbReference>
<dbReference type="GO" id="GO:0005886">
    <property type="term" value="C:plasma membrane"/>
    <property type="evidence" value="ECO:0007669"/>
    <property type="project" value="UniProtKB-SubCell"/>
</dbReference>
<keyword evidence="5" id="KW-0812">Transmembrane</keyword>
<dbReference type="PANTHER" id="PTHR10963">
    <property type="entry name" value="GLYCOSYL HYDROLASE-RELATED"/>
    <property type="match status" value="1"/>
</dbReference>
<dbReference type="InterPro" id="IPR013320">
    <property type="entry name" value="ConA-like_dom_sf"/>
</dbReference>
<name>A0A9W9PZT4_9EURO</name>
<evidence type="ECO:0000256" key="2">
    <source>
        <dbReference type="ARBA" id="ARBA00022475"/>
    </source>
</evidence>
<keyword evidence="5" id="KW-1133">Transmembrane helix</keyword>
<feature type="domain" description="GH16" evidence="6">
    <location>
        <begin position="51"/>
        <end position="334"/>
    </location>
</feature>
<sequence>MEAEATKAGHSAWDPRGWSLTKKLSAAVGAVVVIVAVIVGAVLGVRANRYPNYTKLDYSLVDTYSGSNFFNNFYYATSDPSGGFVQYIDRASSEWLNLTYATNTSAVLKVDTTYSGSDEVADGRQSVRITSNNTYADGLFVFDILHTPYACGIWPALWLTDPSNWPAHGEIDVMEAVNMGEWGNQATLHTSSGCNMGVKRKETGSALYKTCYWEANDESGCGVKGAKATYGPEFNAQGGGVSCFRHQTGIYWLTSKQVYAMELRDAGIRVWHWVRADIPSDITSGSPDPSTWGKAYADFPSTECNIGNHFTNQSIIANIDFCGGWASATKYYTTQSGCPDSCETFVMDNASNFTTAYWEFKSFKVYQAST</sequence>
<dbReference type="Pfam" id="PF26113">
    <property type="entry name" value="GH16_XgeA"/>
    <property type="match status" value="1"/>
</dbReference>
<dbReference type="InterPro" id="IPR000757">
    <property type="entry name" value="Beta-glucanase-like"/>
</dbReference>
<dbReference type="GO" id="GO:0098552">
    <property type="term" value="C:side of membrane"/>
    <property type="evidence" value="ECO:0007669"/>
    <property type="project" value="UniProtKB-KW"/>
</dbReference>
<organism evidence="7 8">
    <name type="scientific">Penicillium atrosanguineum</name>
    <dbReference type="NCBI Taxonomy" id="1132637"/>
    <lineage>
        <taxon>Eukaryota</taxon>
        <taxon>Fungi</taxon>
        <taxon>Dikarya</taxon>
        <taxon>Ascomycota</taxon>
        <taxon>Pezizomycotina</taxon>
        <taxon>Eurotiomycetes</taxon>
        <taxon>Eurotiomycetidae</taxon>
        <taxon>Eurotiales</taxon>
        <taxon>Aspergillaceae</taxon>
        <taxon>Penicillium</taxon>
    </lineage>
</organism>
<evidence type="ECO:0000313" key="7">
    <source>
        <dbReference type="EMBL" id="KAJ5315863.1"/>
    </source>
</evidence>
<keyword evidence="3" id="KW-0336">GPI-anchor</keyword>
<keyword evidence="3" id="KW-0325">Glycoprotein</keyword>
<dbReference type="AlphaFoldDB" id="A0A9W9PZT4"/>
<keyword evidence="5" id="KW-0472">Membrane</keyword>
<dbReference type="Proteomes" id="UP001147746">
    <property type="component" value="Unassembled WGS sequence"/>
</dbReference>
<comment type="subcellular location">
    <subcellularLocation>
        <location evidence="1">Cell membrane</location>
        <topology evidence="1">Lipid-anchor</topology>
        <topology evidence="1">GPI-anchor</topology>
    </subcellularLocation>
</comment>
<dbReference type="PROSITE" id="PS51762">
    <property type="entry name" value="GH16_2"/>
    <property type="match status" value="1"/>
</dbReference>
<evidence type="ECO:0000259" key="6">
    <source>
        <dbReference type="PROSITE" id="PS51762"/>
    </source>
</evidence>
<comment type="caution">
    <text evidence="7">The sequence shown here is derived from an EMBL/GenBank/DDBJ whole genome shotgun (WGS) entry which is preliminary data.</text>
</comment>
<accession>A0A9W9PZT4</accession>
<keyword evidence="4" id="KW-0449">Lipoprotein</keyword>